<evidence type="ECO:0000259" key="1">
    <source>
        <dbReference type="SMART" id="SM00953"/>
    </source>
</evidence>
<dbReference type="KEGG" id="bmei:Spa11_00570"/>
<sequence length="341" mass="37731">MLCCGRCFNDRGLRKQIIPTISTQSGTCPTCGATAQALVDAVDLIDHFESLCGIYIPSEDGPVLVDWLIEDWNIFAVERSQAQLLLVEILDDGQRVRRPVTPSADCKSDSLERWTQLSDELRSRNRFFPTTPFVHKRLEELLAWLMLDEDEWEQHWYRARIESDGVPFPADQMGAPPGRLASHGRANPVGIPYLYLASTPETAVAEVRPHPGQKACVAEFSIANYLRVVDLRNPRELVSPFLLGDESAIALMRGDIAFLERLGRELSTPVVPDAAAIDYIPSQYLCEFIKKCNYAGVIYGSSVGDGMNLALFLPDEAAPGDVAEYVIDGVRVSMSPSNSGK</sequence>
<accession>A0A518K246</accession>
<organism evidence="2 3">
    <name type="scientific">Botrimarina mediterranea</name>
    <dbReference type="NCBI Taxonomy" id="2528022"/>
    <lineage>
        <taxon>Bacteria</taxon>
        <taxon>Pseudomonadati</taxon>
        <taxon>Planctomycetota</taxon>
        <taxon>Planctomycetia</taxon>
        <taxon>Pirellulales</taxon>
        <taxon>Lacipirellulaceae</taxon>
        <taxon>Botrimarina</taxon>
    </lineage>
</organism>
<protein>
    <submittedName>
        <fullName evidence="2">RES domain protein</fullName>
    </submittedName>
</protein>
<keyword evidence="3" id="KW-1185">Reference proteome</keyword>
<dbReference type="Proteomes" id="UP000316426">
    <property type="component" value="Chromosome"/>
</dbReference>
<proteinExistence type="predicted"/>
<reference evidence="2 3" key="1">
    <citation type="submission" date="2019-02" db="EMBL/GenBank/DDBJ databases">
        <title>Deep-cultivation of Planctomycetes and their phenomic and genomic characterization uncovers novel biology.</title>
        <authorList>
            <person name="Wiegand S."/>
            <person name="Jogler M."/>
            <person name="Boedeker C."/>
            <person name="Pinto D."/>
            <person name="Vollmers J."/>
            <person name="Rivas-Marin E."/>
            <person name="Kohn T."/>
            <person name="Peeters S.H."/>
            <person name="Heuer A."/>
            <person name="Rast P."/>
            <person name="Oberbeckmann S."/>
            <person name="Bunk B."/>
            <person name="Jeske O."/>
            <person name="Meyerdierks A."/>
            <person name="Storesund J.E."/>
            <person name="Kallscheuer N."/>
            <person name="Luecker S."/>
            <person name="Lage O.M."/>
            <person name="Pohl T."/>
            <person name="Merkel B.J."/>
            <person name="Hornburger P."/>
            <person name="Mueller R.-W."/>
            <person name="Bruemmer F."/>
            <person name="Labrenz M."/>
            <person name="Spormann A.M."/>
            <person name="Op den Camp H."/>
            <person name="Overmann J."/>
            <person name="Amann R."/>
            <person name="Jetten M.S.M."/>
            <person name="Mascher T."/>
            <person name="Medema M.H."/>
            <person name="Devos D.P."/>
            <person name="Kaster A.-K."/>
            <person name="Ovreas L."/>
            <person name="Rohde M."/>
            <person name="Galperin M.Y."/>
            <person name="Jogler C."/>
        </authorList>
    </citation>
    <scope>NUCLEOTIDE SEQUENCE [LARGE SCALE GENOMIC DNA]</scope>
    <source>
        <strain evidence="2 3">Spa11</strain>
    </source>
</reference>
<dbReference type="AlphaFoldDB" id="A0A518K246"/>
<evidence type="ECO:0000313" key="3">
    <source>
        <dbReference type="Proteomes" id="UP000316426"/>
    </source>
</evidence>
<name>A0A518K246_9BACT</name>
<dbReference type="RefSeq" id="WP_145116860.1">
    <property type="nucleotide sequence ID" value="NZ_CP036349.1"/>
</dbReference>
<dbReference type="InterPro" id="IPR014914">
    <property type="entry name" value="RES_dom"/>
</dbReference>
<dbReference type="Pfam" id="PF08808">
    <property type="entry name" value="RES"/>
    <property type="match status" value="1"/>
</dbReference>
<dbReference type="SMART" id="SM00953">
    <property type="entry name" value="RES"/>
    <property type="match status" value="1"/>
</dbReference>
<feature type="domain" description="RES" evidence="1">
    <location>
        <begin position="169"/>
        <end position="325"/>
    </location>
</feature>
<evidence type="ECO:0000313" key="2">
    <source>
        <dbReference type="EMBL" id="QDV71888.1"/>
    </source>
</evidence>
<dbReference type="EMBL" id="CP036349">
    <property type="protein sequence ID" value="QDV71888.1"/>
    <property type="molecule type" value="Genomic_DNA"/>
</dbReference>
<gene>
    <name evidence="2" type="ORF">Spa11_00570</name>
</gene>